<reference evidence="1 2" key="1">
    <citation type="submission" date="2014-04" db="EMBL/GenBank/DDBJ databases">
        <authorList>
            <consortium name="DOE Joint Genome Institute"/>
            <person name="Kuo A."/>
            <person name="Kohler A."/>
            <person name="Nagy L.G."/>
            <person name="Floudas D."/>
            <person name="Copeland A."/>
            <person name="Barry K.W."/>
            <person name="Cichocki N."/>
            <person name="Veneault-Fourrey C."/>
            <person name="LaButti K."/>
            <person name="Lindquist E.A."/>
            <person name="Lipzen A."/>
            <person name="Lundell T."/>
            <person name="Morin E."/>
            <person name="Murat C."/>
            <person name="Sun H."/>
            <person name="Tunlid A."/>
            <person name="Henrissat B."/>
            <person name="Grigoriev I.V."/>
            <person name="Hibbett D.S."/>
            <person name="Martin F."/>
            <person name="Nordberg H.P."/>
            <person name="Cantor M.N."/>
            <person name="Hua S.X."/>
        </authorList>
    </citation>
    <scope>NUCLEOTIDE SEQUENCE [LARGE SCALE GENOMIC DNA]</scope>
    <source>
        <strain evidence="1 2">LaAM-08-1</strain>
    </source>
</reference>
<sequence length="136" mass="15144">MLGPSPSSASSNYSTATPMSSAVIGHATRIWELNVHWSLYSQCAVWDPRRRGVDIWECVRDHDSTPTSQCCVLEVYRAKMIRAQQNLLTLVQNGIHPLVAMRSGTPSPCRHLQSTITCYLLTSWPKPPPGLSHCIQ</sequence>
<evidence type="ECO:0000313" key="1">
    <source>
        <dbReference type="EMBL" id="KIJ99999.1"/>
    </source>
</evidence>
<dbReference type="Proteomes" id="UP000054477">
    <property type="component" value="Unassembled WGS sequence"/>
</dbReference>
<gene>
    <name evidence="1" type="ORF">K443DRAFT_101097</name>
</gene>
<evidence type="ECO:0000313" key="2">
    <source>
        <dbReference type="Proteomes" id="UP000054477"/>
    </source>
</evidence>
<proteinExistence type="predicted"/>
<dbReference type="OrthoDB" id="2712987at2759"/>
<organism evidence="1 2">
    <name type="scientific">Laccaria amethystina LaAM-08-1</name>
    <dbReference type="NCBI Taxonomy" id="1095629"/>
    <lineage>
        <taxon>Eukaryota</taxon>
        <taxon>Fungi</taxon>
        <taxon>Dikarya</taxon>
        <taxon>Basidiomycota</taxon>
        <taxon>Agaricomycotina</taxon>
        <taxon>Agaricomycetes</taxon>
        <taxon>Agaricomycetidae</taxon>
        <taxon>Agaricales</taxon>
        <taxon>Agaricineae</taxon>
        <taxon>Hydnangiaceae</taxon>
        <taxon>Laccaria</taxon>
    </lineage>
</organism>
<dbReference type="AlphaFoldDB" id="A0A0C9WPP8"/>
<protein>
    <submittedName>
        <fullName evidence="1">Unplaced genomic scaffold K443scaffold_99, whole genome shotgun sequence</fullName>
    </submittedName>
</protein>
<dbReference type="EMBL" id="KN838634">
    <property type="protein sequence ID" value="KIJ99999.1"/>
    <property type="molecule type" value="Genomic_DNA"/>
</dbReference>
<reference evidence="2" key="2">
    <citation type="submission" date="2015-01" db="EMBL/GenBank/DDBJ databases">
        <title>Evolutionary Origins and Diversification of the Mycorrhizal Mutualists.</title>
        <authorList>
            <consortium name="DOE Joint Genome Institute"/>
            <consortium name="Mycorrhizal Genomics Consortium"/>
            <person name="Kohler A."/>
            <person name="Kuo A."/>
            <person name="Nagy L.G."/>
            <person name="Floudas D."/>
            <person name="Copeland A."/>
            <person name="Barry K.W."/>
            <person name="Cichocki N."/>
            <person name="Veneault-Fourrey C."/>
            <person name="LaButti K."/>
            <person name="Lindquist E.A."/>
            <person name="Lipzen A."/>
            <person name="Lundell T."/>
            <person name="Morin E."/>
            <person name="Murat C."/>
            <person name="Riley R."/>
            <person name="Ohm R."/>
            <person name="Sun H."/>
            <person name="Tunlid A."/>
            <person name="Henrissat B."/>
            <person name="Grigoriev I.V."/>
            <person name="Hibbett D.S."/>
            <person name="Martin F."/>
        </authorList>
    </citation>
    <scope>NUCLEOTIDE SEQUENCE [LARGE SCALE GENOMIC DNA]</scope>
    <source>
        <strain evidence="2">LaAM-08-1</strain>
    </source>
</reference>
<name>A0A0C9WPP8_9AGAR</name>
<dbReference type="HOGENOM" id="CLU_1886114_0_0_1"/>
<accession>A0A0C9WPP8</accession>
<keyword evidence="2" id="KW-1185">Reference proteome</keyword>